<feature type="transmembrane region" description="Helical" evidence="2">
    <location>
        <begin position="162"/>
        <end position="184"/>
    </location>
</feature>
<evidence type="ECO:0008006" key="5">
    <source>
        <dbReference type="Google" id="ProtNLM"/>
    </source>
</evidence>
<keyword evidence="2" id="KW-0472">Membrane</keyword>
<keyword evidence="4" id="KW-1185">Reference proteome</keyword>
<feature type="transmembrane region" description="Helical" evidence="2">
    <location>
        <begin position="130"/>
        <end position="150"/>
    </location>
</feature>
<evidence type="ECO:0000256" key="2">
    <source>
        <dbReference type="SAM" id="Phobius"/>
    </source>
</evidence>
<name>A0ABN2VU20_9ACTN</name>
<organism evidence="3 4">
    <name type="scientific">Aeromicrobium halocynthiae</name>
    <dbReference type="NCBI Taxonomy" id="560557"/>
    <lineage>
        <taxon>Bacteria</taxon>
        <taxon>Bacillati</taxon>
        <taxon>Actinomycetota</taxon>
        <taxon>Actinomycetes</taxon>
        <taxon>Propionibacteriales</taxon>
        <taxon>Nocardioidaceae</taxon>
        <taxon>Aeromicrobium</taxon>
    </lineage>
</organism>
<sequence length="258" mass="25964">MSTDSAQIATGTTASNQAAPGPAPSGDPSADRSAAGWDGEWDERSERVWTGEDLDAAPPATPPLTPQERQRDAYGGLSVGAAFHGWLSALGTMVLLLLAVATVGLVLGLAQDVSSGTGQLVIGQTTVMTVLTVVAVVAVLGCFSGSYAAGRLVRFDGARQGFGVWVLLVVTALVGLGLAVTAEAQYALTSRPSFPDVTVARADLLPVAAITVAVAAVLSLLVALGGGRLGLRYHAKVEKAGLDSAPAEDATETGGATA</sequence>
<keyword evidence="2" id="KW-1133">Transmembrane helix</keyword>
<feature type="compositionally biased region" description="Low complexity" evidence="1">
    <location>
        <begin position="18"/>
        <end position="28"/>
    </location>
</feature>
<feature type="transmembrane region" description="Helical" evidence="2">
    <location>
        <begin position="204"/>
        <end position="224"/>
    </location>
</feature>
<evidence type="ECO:0000256" key="1">
    <source>
        <dbReference type="SAM" id="MobiDB-lite"/>
    </source>
</evidence>
<feature type="transmembrane region" description="Helical" evidence="2">
    <location>
        <begin position="86"/>
        <end position="110"/>
    </location>
</feature>
<comment type="caution">
    <text evidence="3">The sequence shown here is derived from an EMBL/GenBank/DDBJ whole genome shotgun (WGS) entry which is preliminary data.</text>
</comment>
<feature type="compositionally biased region" description="Polar residues" evidence="1">
    <location>
        <begin position="1"/>
        <end position="17"/>
    </location>
</feature>
<gene>
    <name evidence="3" type="ORF">GCM10009821_08760</name>
</gene>
<dbReference type="RefSeq" id="WP_344324911.1">
    <property type="nucleotide sequence ID" value="NZ_BAAAPY010000002.1"/>
</dbReference>
<reference evidence="3 4" key="1">
    <citation type="journal article" date="2019" name="Int. J. Syst. Evol. Microbiol.">
        <title>The Global Catalogue of Microorganisms (GCM) 10K type strain sequencing project: providing services to taxonomists for standard genome sequencing and annotation.</title>
        <authorList>
            <consortium name="The Broad Institute Genomics Platform"/>
            <consortium name="The Broad Institute Genome Sequencing Center for Infectious Disease"/>
            <person name="Wu L."/>
            <person name="Ma J."/>
        </authorList>
    </citation>
    <scope>NUCLEOTIDE SEQUENCE [LARGE SCALE GENOMIC DNA]</scope>
    <source>
        <strain evidence="3 4">JCM 15749</strain>
    </source>
</reference>
<feature type="region of interest" description="Disordered" evidence="1">
    <location>
        <begin position="1"/>
        <end position="70"/>
    </location>
</feature>
<evidence type="ECO:0000313" key="3">
    <source>
        <dbReference type="EMBL" id="GAA2072850.1"/>
    </source>
</evidence>
<dbReference type="Proteomes" id="UP001501480">
    <property type="component" value="Unassembled WGS sequence"/>
</dbReference>
<accession>A0ABN2VU20</accession>
<proteinExistence type="predicted"/>
<keyword evidence="2" id="KW-0812">Transmembrane</keyword>
<evidence type="ECO:0000313" key="4">
    <source>
        <dbReference type="Proteomes" id="UP001501480"/>
    </source>
</evidence>
<dbReference type="EMBL" id="BAAAPY010000002">
    <property type="protein sequence ID" value="GAA2072850.1"/>
    <property type="molecule type" value="Genomic_DNA"/>
</dbReference>
<protein>
    <recommendedName>
        <fullName evidence="5">Major facilitator superfamily (MFS) profile domain-containing protein</fullName>
    </recommendedName>
</protein>